<protein>
    <submittedName>
        <fullName evidence="2">Uncharacterized protein</fullName>
    </submittedName>
</protein>
<accession>A0AAQ4EZS3</accession>
<feature type="region of interest" description="Disordered" evidence="1">
    <location>
        <begin position="1"/>
        <end position="21"/>
    </location>
</feature>
<dbReference type="EMBL" id="JARKHS020008977">
    <property type="protein sequence ID" value="KAK8780336.1"/>
    <property type="molecule type" value="Genomic_DNA"/>
</dbReference>
<dbReference type="AlphaFoldDB" id="A0AAQ4EZS3"/>
<evidence type="ECO:0000313" key="2">
    <source>
        <dbReference type="EMBL" id="KAK8780336.1"/>
    </source>
</evidence>
<keyword evidence="3" id="KW-1185">Reference proteome</keyword>
<proteinExistence type="predicted"/>
<name>A0AAQ4EZS3_AMBAM</name>
<feature type="compositionally biased region" description="Basic residues" evidence="1">
    <location>
        <begin position="320"/>
        <end position="329"/>
    </location>
</feature>
<feature type="region of interest" description="Disordered" evidence="1">
    <location>
        <begin position="49"/>
        <end position="89"/>
    </location>
</feature>
<dbReference type="Proteomes" id="UP001321473">
    <property type="component" value="Unassembled WGS sequence"/>
</dbReference>
<feature type="compositionally biased region" description="Basic and acidic residues" evidence="1">
    <location>
        <begin position="80"/>
        <end position="89"/>
    </location>
</feature>
<evidence type="ECO:0000313" key="3">
    <source>
        <dbReference type="Proteomes" id="UP001321473"/>
    </source>
</evidence>
<gene>
    <name evidence="2" type="ORF">V5799_018323</name>
</gene>
<evidence type="ECO:0000256" key="1">
    <source>
        <dbReference type="SAM" id="MobiDB-lite"/>
    </source>
</evidence>
<reference evidence="2 3" key="1">
    <citation type="journal article" date="2023" name="Arcadia Sci">
        <title>De novo assembly of a long-read Amblyomma americanum tick genome.</title>
        <authorList>
            <person name="Chou S."/>
            <person name="Poskanzer K.E."/>
            <person name="Rollins M."/>
            <person name="Thuy-Boun P.S."/>
        </authorList>
    </citation>
    <scope>NUCLEOTIDE SEQUENCE [LARGE SCALE GENOMIC DNA]</scope>
    <source>
        <strain evidence="2">F_SG_1</strain>
        <tissue evidence="2">Salivary glands</tissue>
    </source>
</reference>
<sequence>MDSVKNSREYEPALSPCGSMDQLLHLSTEEQAMDVESINTSGEINESLLFLDEDDIEEESSDYNTSHGSTKSKDRRAKNSLKDEKHAEVSRISIKEEKFSTTPEFTAQDSTISKGIWNPIKIKKEPGAENEKDCSSKSLDCSNTHDMVMVNFEDEDAREIKVEPILENTGSAESLHISAVEGYVEEEECNEKPVDAVAVERLADKGGDSANTELGGGVNAAAVDLANSGVGASIPEDSNLIVLTRQQLELYVMLRMRQCLVAEHNAQKLPFEKKYCALQRSLVRWRCRALQLKQQLQDLISADNRQAGLHRRPQQVGHGCRNRSLRGRQ</sequence>
<organism evidence="2 3">
    <name type="scientific">Amblyomma americanum</name>
    <name type="common">Lone star tick</name>
    <dbReference type="NCBI Taxonomy" id="6943"/>
    <lineage>
        <taxon>Eukaryota</taxon>
        <taxon>Metazoa</taxon>
        <taxon>Ecdysozoa</taxon>
        <taxon>Arthropoda</taxon>
        <taxon>Chelicerata</taxon>
        <taxon>Arachnida</taxon>
        <taxon>Acari</taxon>
        <taxon>Parasitiformes</taxon>
        <taxon>Ixodida</taxon>
        <taxon>Ixodoidea</taxon>
        <taxon>Ixodidae</taxon>
        <taxon>Amblyomminae</taxon>
        <taxon>Amblyomma</taxon>
    </lineage>
</organism>
<comment type="caution">
    <text evidence="2">The sequence shown here is derived from an EMBL/GenBank/DDBJ whole genome shotgun (WGS) entry which is preliminary data.</text>
</comment>
<feature type="compositionally biased region" description="Acidic residues" evidence="1">
    <location>
        <begin position="51"/>
        <end position="61"/>
    </location>
</feature>
<feature type="compositionally biased region" description="Basic and acidic residues" evidence="1">
    <location>
        <begin position="1"/>
        <end position="11"/>
    </location>
</feature>
<feature type="region of interest" description="Disordered" evidence="1">
    <location>
        <begin position="307"/>
        <end position="329"/>
    </location>
</feature>